<comment type="caution">
    <text evidence="1">The sequence shown here is derived from an EMBL/GenBank/DDBJ whole genome shotgun (WGS) entry which is preliminary data.</text>
</comment>
<dbReference type="EMBL" id="CM047909">
    <property type="protein sequence ID" value="KAJ0080093.1"/>
    <property type="molecule type" value="Genomic_DNA"/>
</dbReference>
<reference evidence="2" key="1">
    <citation type="journal article" date="2023" name="G3 (Bethesda)">
        <title>Genome assembly and association tests identify interacting loci associated with vigor, precocity, and sex in interspecific pistachio rootstocks.</title>
        <authorList>
            <person name="Palmer W."/>
            <person name="Jacygrad E."/>
            <person name="Sagayaradj S."/>
            <person name="Cavanaugh K."/>
            <person name="Han R."/>
            <person name="Bertier L."/>
            <person name="Beede B."/>
            <person name="Kafkas S."/>
            <person name="Golino D."/>
            <person name="Preece J."/>
            <person name="Michelmore R."/>
        </authorList>
    </citation>
    <scope>NUCLEOTIDE SEQUENCE [LARGE SCALE GENOMIC DNA]</scope>
</reference>
<accession>A0ACC1A153</accession>
<organism evidence="1 2">
    <name type="scientific">Pistacia atlantica</name>
    <dbReference type="NCBI Taxonomy" id="434234"/>
    <lineage>
        <taxon>Eukaryota</taxon>
        <taxon>Viridiplantae</taxon>
        <taxon>Streptophyta</taxon>
        <taxon>Embryophyta</taxon>
        <taxon>Tracheophyta</taxon>
        <taxon>Spermatophyta</taxon>
        <taxon>Magnoliopsida</taxon>
        <taxon>eudicotyledons</taxon>
        <taxon>Gunneridae</taxon>
        <taxon>Pentapetalae</taxon>
        <taxon>rosids</taxon>
        <taxon>malvids</taxon>
        <taxon>Sapindales</taxon>
        <taxon>Anacardiaceae</taxon>
        <taxon>Pistacia</taxon>
    </lineage>
</organism>
<protein>
    <submittedName>
        <fullName evidence="1">Uncharacterized protein</fullName>
    </submittedName>
</protein>
<keyword evidence="2" id="KW-1185">Reference proteome</keyword>
<sequence length="381" mass="43483">MGYRNPTFSLFLSQSLFVCLVSLFLGKKTKSGLHSSPPFTKLKATVMDSSSLFDLMEDLPRLDLPPVPSSSSCSDHPMLIKVGSSFSHGNYAANSSNNSMLHHHQFDATGSSDMADLIKAQIATHPRYPNLLSVYIECQKVGAPPETASLLEEMGRENFSTTRSCSEIGADPELDEFMESYCEILERYKEELSKSFNEAKNFLNDIESQLINLCKGELTRNFDYDHSDEAAGTSEEEEQSYGETAEAAECQYQSGSARQDEQEVKGMLMRKYSGYLGTLKKEFLKKRKKGKLPKVARITLMDWWNNHYRWPYPTEEEKVKLSAETGLDPKQINNWFINQRKRHWKPSEDVRFSLMEGIPPNNNIEEANYLDTRDGTRYYQE</sequence>
<dbReference type="Proteomes" id="UP001164250">
    <property type="component" value="Chromosome 13"/>
</dbReference>
<proteinExistence type="predicted"/>
<evidence type="ECO:0000313" key="1">
    <source>
        <dbReference type="EMBL" id="KAJ0080093.1"/>
    </source>
</evidence>
<gene>
    <name evidence="1" type="ORF">Patl1_22403</name>
</gene>
<name>A0ACC1A153_9ROSI</name>
<evidence type="ECO:0000313" key="2">
    <source>
        <dbReference type="Proteomes" id="UP001164250"/>
    </source>
</evidence>